<feature type="domain" description="FAD-binding FR-type" evidence="14">
    <location>
        <begin position="1320"/>
        <end position="1425"/>
    </location>
</feature>
<dbReference type="Pfam" id="PF03098">
    <property type="entry name" value="An_peroxidase"/>
    <property type="match status" value="1"/>
</dbReference>
<dbReference type="InterPro" id="IPR019791">
    <property type="entry name" value="Haem_peroxidase_animal"/>
</dbReference>
<comment type="caution">
    <text evidence="15">The sequence shown here is derived from an EMBL/GenBank/DDBJ whole genome shotgun (WGS) entry which is preliminary data.</text>
</comment>
<dbReference type="PROSITE" id="PS50292">
    <property type="entry name" value="PEROXIDASE_3"/>
    <property type="match status" value="1"/>
</dbReference>
<dbReference type="InterPro" id="IPR037120">
    <property type="entry name" value="Haem_peroxidase_sf_animal"/>
</dbReference>
<evidence type="ECO:0000313" key="16">
    <source>
        <dbReference type="Proteomes" id="UP001162164"/>
    </source>
</evidence>
<keyword evidence="7 12" id="KW-1133">Transmembrane helix</keyword>
<dbReference type="SUPFAM" id="SSF63380">
    <property type="entry name" value="Riboflavin synthase domain-like"/>
    <property type="match status" value="1"/>
</dbReference>
<dbReference type="Proteomes" id="UP001162164">
    <property type="component" value="Unassembled WGS sequence"/>
</dbReference>
<evidence type="ECO:0000256" key="2">
    <source>
        <dbReference type="ARBA" id="ARBA00005644"/>
    </source>
</evidence>
<keyword evidence="4" id="KW-0560">Oxidoreductase</keyword>
<keyword evidence="16" id="KW-1185">Reference proteome</keyword>
<dbReference type="SUPFAM" id="SSF48113">
    <property type="entry name" value="Heme-dependent peroxidases"/>
    <property type="match status" value="1"/>
</dbReference>
<dbReference type="InterPro" id="IPR017927">
    <property type="entry name" value="FAD-bd_FR_type"/>
</dbReference>
<dbReference type="InterPro" id="IPR013130">
    <property type="entry name" value="Fe3_Rdtase_TM_dom"/>
</dbReference>
<dbReference type="InterPro" id="IPR002048">
    <property type="entry name" value="EF_hand_dom"/>
</dbReference>
<feature type="domain" description="EF-hand" evidence="13">
    <location>
        <begin position="848"/>
        <end position="883"/>
    </location>
</feature>
<reference evidence="15" key="1">
    <citation type="journal article" date="2023" name="Insect Mol. Biol.">
        <title>Genome sequencing provides insights into the evolution of gene families encoding plant cell wall-degrading enzymes in longhorned beetles.</title>
        <authorList>
            <person name="Shin N.R."/>
            <person name="Okamura Y."/>
            <person name="Kirsch R."/>
            <person name="Pauchet Y."/>
        </authorList>
    </citation>
    <scope>NUCLEOTIDE SEQUENCE</scope>
    <source>
        <strain evidence="15">MMC_N1</strain>
    </source>
</reference>
<dbReference type="CDD" id="cd00051">
    <property type="entry name" value="EFh"/>
    <property type="match status" value="1"/>
</dbReference>
<feature type="transmembrane region" description="Helical" evidence="12">
    <location>
        <begin position="1296"/>
        <end position="1315"/>
    </location>
</feature>
<organism evidence="15 16">
    <name type="scientific">Molorchus minor</name>
    <dbReference type="NCBI Taxonomy" id="1323400"/>
    <lineage>
        <taxon>Eukaryota</taxon>
        <taxon>Metazoa</taxon>
        <taxon>Ecdysozoa</taxon>
        <taxon>Arthropoda</taxon>
        <taxon>Hexapoda</taxon>
        <taxon>Insecta</taxon>
        <taxon>Pterygota</taxon>
        <taxon>Neoptera</taxon>
        <taxon>Endopterygota</taxon>
        <taxon>Coleoptera</taxon>
        <taxon>Polyphaga</taxon>
        <taxon>Cucujiformia</taxon>
        <taxon>Chrysomeloidea</taxon>
        <taxon>Cerambycidae</taxon>
        <taxon>Lamiinae</taxon>
        <taxon>Monochamini</taxon>
        <taxon>Molorchus</taxon>
    </lineage>
</organism>
<dbReference type="SUPFAM" id="SSF52343">
    <property type="entry name" value="Ferredoxin reductase-like, C-terminal NADP-linked domain"/>
    <property type="match status" value="1"/>
</dbReference>
<evidence type="ECO:0000256" key="5">
    <source>
        <dbReference type="ARBA" id="ARBA00022692"/>
    </source>
</evidence>
<keyword evidence="9" id="KW-0376">Hydrogen peroxide</keyword>
<dbReference type="SMART" id="SM00054">
    <property type="entry name" value="EFh"/>
    <property type="match status" value="2"/>
</dbReference>
<dbReference type="Pfam" id="PF08022">
    <property type="entry name" value="FAD_binding_8"/>
    <property type="match status" value="1"/>
</dbReference>
<dbReference type="PRINTS" id="PR00457">
    <property type="entry name" value="ANPEROXIDASE"/>
</dbReference>
<dbReference type="PROSITE" id="PS51384">
    <property type="entry name" value="FAD_FR"/>
    <property type="match status" value="1"/>
</dbReference>
<dbReference type="Gene3D" id="1.10.238.10">
    <property type="entry name" value="EF-hand"/>
    <property type="match status" value="1"/>
</dbReference>
<feature type="domain" description="EF-hand" evidence="13">
    <location>
        <begin position="884"/>
        <end position="919"/>
    </location>
</feature>
<comment type="similarity">
    <text evidence="2">In the N-terminal section; belongs to the peroxidase family.</text>
</comment>
<evidence type="ECO:0000256" key="11">
    <source>
        <dbReference type="ARBA" id="ARBA00048762"/>
    </source>
</evidence>
<dbReference type="InterPro" id="IPR011992">
    <property type="entry name" value="EF-hand-dom_pair"/>
</dbReference>
<evidence type="ECO:0000256" key="1">
    <source>
        <dbReference type="ARBA" id="ARBA00004141"/>
    </source>
</evidence>
<dbReference type="Pfam" id="PF01794">
    <property type="entry name" value="Ferric_reduct"/>
    <property type="match status" value="1"/>
</dbReference>
<evidence type="ECO:0000256" key="10">
    <source>
        <dbReference type="ARBA" id="ARBA00047455"/>
    </source>
</evidence>
<feature type="transmembrane region" description="Helical" evidence="12">
    <location>
        <begin position="1192"/>
        <end position="1210"/>
    </location>
</feature>
<comment type="subcellular location">
    <subcellularLocation>
        <location evidence="1">Membrane</location>
        <topology evidence="1">Multi-pass membrane protein</topology>
    </subcellularLocation>
</comment>
<evidence type="ECO:0000256" key="4">
    <source>
        <dbReference type="ARBA" id="ARBA00022559"/>
    </source>
</evidence>
<dbReference type="InterPro" id="IPR013112">
    <property type="entry name" value="FAD-bd_8"/>
</dbReference>
<dbReference type="Gene3D" id="1.10.640.10">
    <property type="entry name" value="Haem peroxidase domain superfamily, animal type"/>
    <property type="match status" value="1"/>
</dbReference>
<evidence type="ECO:0000256" key="7">
    <source>
        <dbReference type="ARBA" id="ARBA00022989"/>
    </source>
</evidence>
<keyword evidence="6" id="KW-0106">Calcium</keyword>
<evidence type="ECO:0000256" key="8">
    <source>
        <dbReference type="ARBA" id="ARBA00023136"/>
    </source>
</evidence>
<dbReference type="PROSITE" id="PS50222">
    <property type="entry name" value="EF_HAND_2"/>
    <property type="match status" value="2"/>
</dbReference>
<dbReference type="InterPro" id="IPR018247">
    <property type="entry name" value="EF_Hand_1_Ca_BS"/>
</dbReference>
<comment type="catalytic activity">
    <reaction evidence="10">
        <text>NADH + O2 + H(+) = H2O2 + NAD(+)</text>
        <dbReference type="Rhea" id="RHEA:11264"/>
        <dbReference type="ChEBI" id="CHEBI:15378"/>
        <dbReference type="ChEBI" id="CHEBI:15379"/>
        <dbReference type="ChEBI" id="CHEBI:16240"/>
        <dbReference type="ChEBI" id="CHEBI:57540"/>
        <dbReference type="ChEBI" id="CHEBI:57945"/>
        <dbReference type="EC" id="1.6.3.1"/>
    </reaction>
</comment>
<gene>
    <name evidence="15" type="ORF">NQ317_019635</name>
</gene>
<keyword evidence="8 12" id="KW-0472">Membrane</keyword>
<keyword evidence="4" id="KW-0575">Peroxidase</keyword>
<dbReference type="InterPro" id="IPR017938">
    <property type="entry name" value="Riboflavin_synthase-like_b-brl"/>
</dbReference>
<evidence type="ECO:0000256" key="12">
    <source>
        <dbReference type="SAM" id="Phobius"/>
    </source>
</evidence>
<dbReference type="InterPro" id="IPR010255">
    <property type="entry name" value="Haem_peroxidase_sf"/>
</dbReference>
<evidence type="ECO:0000313" key="15">
    <source>
        <dbReference type="EMBL" id="KAJ8975680.1"/>
    </source>
</evidence>
<dbReference type="Pfam" id="PF13499">
    <property type="entry name" value="EF-hand_7"/>
    <property type="match status" value="1"/>
</dbReference>
<feature type="transmembrane region" description="Helical" evidence="12">
    <location>
        <begin position="624"/>
        <end position="646"/>
    </location>
</feature>
<evidence type="ECO:0000259" key="14">
    <source>
        <dbReference type="PROSITE" id="PS51384"/>
    </source>
</evidence>
<dbReference type="EC" id="1.6.3.1" evidence="3"/>
<feature type="transmembrane region" description="Helical" evidence="12">
    <location>
        <begin position="1048"/>
        <end position="1070"/>
    </location>
</feature>
<dbReference type="InterPro" id="IPR039261">
    <property type="entry name" value="FNR_nucleotide-bd"/>
</dbReference>
<dbReference type="EMBL" id="JAPWTJ010000781">
    <property type="protein sequence ID" value="KAJ8975680.1"/>
    <property type="molecule type" value="Genomic_DNA"/>
</dbReference>
<sequence>MILPILPTNCKVKPGGSDWPGNYSQKFRHRIADWLLNGDWSNRTRTNNKLYEYEGYDGFYNNIARPDSGAVDRPLLRRWPAAYEDGSYTPSGSDRPNPFLLSDELLSGDIGTMSKTGRNALFLFFGQQVVEEILDAQRPACPPEYFNIAIPEGHQYAKFHKEMPVLRTRYDMHTGYSPNNPRQQLNEITPYLDGGLVYGTSKQWSDRLRTYKNGTIDPYGRLASTEDGLFPEINSDRLPMANPPAPFYHAHYTNTHETANVNRFFNRSNNSQNSWATPGGNENAFLLTFGILWFRWHNYLAENIHRHNPTWSSEQIYNEARKWVIATQQNIVVYEWLPILLNTNLPQYDKYDASIDPQIDQFFQSAAFRFGHTLVVPGVYLRDYVRNGCRTNFTTWNHLAVRTCNIFWRPQEPILNKTDTGELIDIDRLLMEFPRRDLMAINIQRGRDHGLPDFNSARKAFGLKPYADFGEFRFISDATKKKLEKLYKNIDMVDPWVGGILETGDGPGELFNVTIFDQFKRIRDGDRFWFENEANGLFTKEEISRIKSISIYDIIMAVTKMDDYDIPLKPFRAPVENDTNLIKHCKLERQTIYYHLPQLNSALLQENCSEPATYDYFYNSETSYILTFLGLCTFILGTSVVVYFLIKVKEADNIEQDVHINELIKRKTIKYNWNYPHFVVNEWVGKQYPIRKVIVLFQTDKRQIHLKSANGTILRALDLNTVDSTVTLIWIIDQEILIFQIQHNYDLVLKFDSDYLRNHFVVEFKRNFDAMLKINEMSLNWNSALKIIIMKDDRQKRLEMFFRVVFAQAFTIKHSKNEILKVDASVAKEVVNTELSLMEFADSLNMRHENEFVKRMFSLVDKDKNGFVSFREFMDLLIIFADGTEEVKAKLLFDMYDIDGVGYLNENDFLNMIKSFLETVSGKIEDKDIQTTVDIMIKQAGVEHKDQLTFQDFLKIIGNDIKNLNSAKIDFKGVKNPPSYLRTVKSTIENIYESQEEIETRFKGQISNDTNSGKIIDAGQEEVINVQKSKSRRKIVIILRQIELKSKVIFWMTLYTLILLAIFAERAYYYTVEREHSGLRKIAGYGVTITRGAASAMMFTYSSLLVTMCRNTITYLRDTVLNNYFPFDSYVEIHKYIALWAFVFTIVHVIGHSFNFYHISTQTADDLTCLFRNYFHATHELPKFHYWCWKTITGFTGIVLTVIFIIMYTFTLPIIRRKIYNWFWYAHSLYPLFFIFFILHGTGRLIQELDEDPDLYCNILYNDSHIHTPQTTRKILKGVFAVGTGSSEFSLAHTKATSHLLLFFGTYNFIHFGLFNKHQSKKIEIPVIKAEILPSNVTKLVFRKPENFQYKAGQWVRIACLALNKREYHPFTLSSAPDEDNLTVHIRAVGPWTTHIRNIYDTMLTANDFLPKIYLDGPYGEGHQDWNTYDVAILIGGGIGVTPFASILKDVSYSAKKTKTHCQKTKRIGVFSCGPPSMTSAVDIACSRVNNLGEQRFEHHFKNF</sequence>
<dbReference type="Pfam" id="PF00036">
    <property type="entry name" value="EF-hand_1"/>
    <property type="match status" value="1"/>
</dbReference>
<keyword evidence="5 12" id="KW-0812">Transmembrane</keyword>
<proteinExistence type="inferred from homology"/>
<dbReference type="Gene3D" id="2.40.30.10">
    <property type="entry name" value="Translation factors"/>
    <property type="match status" value="1"/>
</dbReference>
<comment type="catalytic activity">
    <reaction evidence="11">
        <text>NADPH + O2 + H(+) = H2O2 + NADP(+)</text>
        <dbReference type="Rhea" id="RHEA:11260"/>
        <dbReference type="ChEBI" id="CHEBI:15378"/>
        <dbReference type="ChEBI" id="CHEBI:15379"/>
        <dbReference type="ChEBI" id="CHEBI:16240"/>
        <dbReference type="ChEBI" id="CHEBI:57783"/>
        <dbReference type="ChEBI" id="CHEBI:58349"/>
        <dbReference type="EC" id="1.6.3.1"/>
    </reaction>
</comment>
<feature type="transmembrane region" description="Helical" evidence="12">
    <location>
        <begin position="1137"/>
        <end position="1157"/>
    </location>
</feature>
<dbReference type="SUPFAM" id="SSF47473">
    <property type="entry name" value="EF-hand"/>
    <property type="match status" value="1"/>
</dbReference>
<dbReference type="PROSITE" id="PS00018">
    <property type="entry name" value="EF_HAND_1"/>
    <property type="match status" value="1"/>
</dbReference>
<name>A0ABQ9JDP4_9CUCU</name>
<evidence type="ECO:0000256" key="6">
    <source>
        <dbReference type="ARBA" id="ARBA00022837"/>
    </source>
</evidence>
<feature type="transmembrane region" description="Helical" evidence="12">
    <location>
        <begin position="1222"/>
        <end position="1239"/>
    </location>
</feature>
<feature type="transmembrane region" description="Helical" evidence="12">
    <location>
        <begin position="1082"/>
        <end position="1107"/>
    </location>
</feature>
<dbReference type="SFLD" id="SFLDG01169">
    <property type="entry name" value="NADPH_oxidase_subgroup_(NOX)"/>
    <property type="match status" value="1"/>
</dbReference>
<protein>
    <recommendedName>
        <fullName evidence="3">NAD(P)H oxidase (H2O2-forming)</fullName>
        <ecNumber evidence="3">1.6.3.1</ecNumber>
    </recommendedName>
</protein>
<dbReference type="PANTHER" id="PTHR11475">
    <property type="entry name" value="OXIDASE/PEROXIDASE"/>
    <property type="match status" value="1"/>
</dbReference>
<evidence type="ECO:0000256" key="9">
    <source>
        <dbReference type="ARBA" id="ARBA00023324"/>
    </source>
</evidence>
<dbReference type="Gene3D" id="3.40.50.80">
    <property type="entry name" value="Nucleotide-binding domain of ferredoxin-NADP reductase (FNR) module"/>
    <property type="match status" value="1"/>
</dbReference>
<accession>A0ABQ9JDP4</accession>
<evidence type="ECO:0000259" key="13">
    <source>
        <dbReference type="PROSITE" id="PS50222"/>
    </source>
</evidence>
<evidence type="ECO:0000256" key="3">
    <source>
        <dbReference type="ARBA" id="ARBA00012698"/>
    </source>
</evidence>
<dbReference type="CDD" id="cd06186">
    <property type="entry name" value="NOX_Duox_like_FAD_NADP"/>
    <property type="match status" value="1"/>
</dbReference>
<dbReference type="PANTHER" id="PTHR11475:SF144">
    <property type="entry name" value="NAD(P)H OXIDASE (H2O2-FORMING)"/>
    <property type="match status" value="1"/>
</dbReference>